<dbReference type="FunFam" id="1.10.245.10:FF:000003">
    <property type="entry name" value="Zinc finger CCCH domain-containing protein 19"/>
    <property type="match status" value="1"/>
</dbReference>
<accession>A0A804LC78</accession>
<keyword evidence="3" id="KW-0862">Zinc</keyword>
<evidence type="ECO:0000256" key="3">
    <source>
        <dbReference type="ARBA" id="ARBA00022833"/>
    </source>
</evidence>
<feature type="region of interest" description="Disordered" evidence="5">
    <location>
        <begin position="986"/>
        <end position="1015"/>
    </location>
</feature>
<evidence type="ECO:0000259" key="6">
    <source>
        <dbReference type="PROSITE" id="PS50829"/>
    </source>
</evidence>
<feature type="region of interest" description="Disordered" evidence="5">
    <location>
        <begin position="1"/>
        <end position="79"/>
    </location>
</feature>
<evidence type="ECO:0000256" key="5">
    <source>
        <dbReference type="SAM" id="MobiDB-lite"/>
    </source>
</evidence>
<evidence type="ECO:0000256" key="1">
    <source>
        <dbReference type="ARBA" id="ARBA00022723"/>
    </source>
</evidence>
<dbReference type="FunFam" id="3.30.40.10:FF:000303">
    <property type="entry name" value="Zinc finger CCCH domain-containing protein 19"/>
    <property type="match status" value="1"/>
</dbReference>
<dbReference type="InterPro" id="IPR019835">
    <property type="entry name" value="SWIB_domain"/>
</dbReference>
<feature type="compositionally biased region" description="Low complexity" evidence="5">
    <location>
        <begin position="2460"/>
        <end position="2471"/>
    </location>
</feature>
<name>A0A804LC78_MAIZE</name>
<dbReference type="InterPro" id="IPR003169">
    <property type="entry name" value="GYF"/>
</dbReference>
<evidence type="ECO:0000259" key="8">
    <source>
        <dbReference type="PROSITE" id="PS51925"/>
    </source>
</evidence>
<feature type="region of interest" description="Disordered" evidence="5">
    <location>
        <begin position="1700"/>
        <end position="1738"/>
    </location>
</feature>
<feature type="compositionally biased region" description="Polar residues" evidence="5">
    <location>
        <begin position="988"/>
        <end position="999"/>
    </location>
</feature>
<dbReference type="SMART" id="SM00249">
    <property type="entry name" value="PHD"/>
    <property type="match status" value="1"/>
</dbReference>
<reference evidence="9" key="3">
    <citation type="submission" date="2021-05" db="UniProtKB">
        <authorList>
            <consortium name="EnsemblPlants"/>
        </authorList>
    </citation>
    <scope>IDENTIFICATION</scope>
    <source>
        <strain evidence="9">cv. B73</strain>
    </source>
</reference>
<feature type="region of interest" description="Disordered" evidence="5">
    <location>
        <begin position="686"/>
        <end position="711"/>
    </location>
</feature>
<feature type="compositionally biased region" description="Polar residues" evidence="5">
    <location>
        <begin position="1371"/>
        <end position="1381"/>
    </location>
</feature>
<dbReference type="InterPro" id="IPR003121">
    <property type="entry name" value="SWIB_MDM2_domain"/>
</dbReference>
<dbReference type="EnsemblPlants" id="Zm00001eb000870_T002">
    <property type="protein sequence ID" value="Zm00001eb000870_P002"/>
    <property type="gene ID" value="Zm00001eb000870"/>
</dbReference>
<organism evidence="9 10">
    <name type="scientific">Zea mays</name>
    <name type="common">Maize</name>
    <dbReference type="NCBI Taxonomy" id="4577"/>
    <lineage>
        <taxon>Eukaryota</taxon>
        <taxon>Viridiplantae</taxon>
        <taxon>Streptophyta</taxon>
        <taxon>Embryophyta</taxon>
        <taxon>Tracheophyta</taxon>
        <taxon>Spermatophyta</taxon>
        <taxon>Magnoliopsida</taxon>
        <taxon>Liliopsida</taxon>
        <taxon>Poales</taxon>
        <taxon>Poaceae</taxon>
        <taxon>PACMAD clade</taxon>
        <taxon>Panicoideae</taxon>
        <taxon>Andropogonodae</taxon>
        <taxon>Andropogoneae</taxon>
        <taxon>Tripsacinae</taxon>
        <taxon>Zea</taxon>
    </lineage>
</organism>
<feature type="compositionally biased region" description="Polar residues" evidence="5">
    <location>
        <begin position="1222"/>
        <end position="1241"/>
    </location>
</feature>
<evidence type="ECO:0000313" key="9">
    <source>
        <dbReference type="EnsemblPlants" id="Zm00001eb000870_P002"/>
    </source>
</evidence>
<feature type="compositionally biased region" description="Polar residues" evidence="5">
    <location>
        <begin position="2396"/>
        <end position="2408"/>
    </location>
</feature>
<feature type="compositionally biased region" description="Basic and acidic residues" evidence="5">
    <location>
        <begin position="2377"/>
        <end position="2395"/>
    </location>
</feature>
<dbReference type="PANTHER" id="PTHR46695:SF20">
    <property type="entry name" value="ZINC FINGER CCCH DOMAIN-CONTAINING PROTEIN 19"/>
    <property type="match status" value="1"/>
</dbReference>
<dbReference type="Gramene" id="Zm00001eb000870_T002">
    <property type="protein sequence ID" value="Zm00001eb000870_P002"/>
    <property type="gene ID" value="Zm00001eb000870"/>
</dbReference>
<evidence type="ECO:0008006" key="12">
    <source>
        <dbReference type="Google" id="ProtNLM"/>
    </source>
</evidence>
<dbReference type="GO" id="GO:0008270">
    <property type="term" value="F:zinc ion binding"/>
    <property type="evidence" value="ECO:0007669"/>
    <property type="project" value="UniProtKB-KW"/>
</dbReference>
<gene>
    <name evidence="9" type="primary">LOC103630728</name>
</gene>
<feature type="compositionally biased region" description="Polar residues" evidence="5">
    <location>
        <begin position="844"/>
        <end position="854"/>
    </location>
</feature>
<dbReference type="Pfam" id="PF02201">
    <property type="entry name" value="SWIB"/>
    <property type="match status" value="1"/>
</dbReference>
<dbReference type="InterPro" id="IPR036885">
    <property type="entry name" value="SWIB_MDM2_dom_sf"/>
</dbReference>
<feature type="compositionally biased region" description="Polar residues" evidence="5">
    <location>
        <begin position="861"/>
        <end position="871"/>
    </location>
</feature>
<dbReference type="Pfam" id="PF03126">
    <property type="entry name" value="Plus-3"/>
    <property type="match status" value="1"/>
</dbReference>
<feature type="region of interest" description="Disordered" evidence="5">
    <location>
        <begin position="1222"/>
        <end position="1263"/>
    </location>
</feature>
<keyword evidence="1" id="KW-0479">Metal-binding</keyword>
<dbReference type="InterPro" id="IPR004343">
    <property type="entry name" value="Plus-3_dom"/>
</dbReference>
<evidence type="ECO:0000256" key="4">
    <source>
        <dbReference type="ARBA" id="ARBA00023125"/>
    </source>
</evidence>
<evidence type="ECO:0000313" key="10">
    <source>
        <dbReference type="Proteomes" id="UP000007305"/>
    </source>
</evidence>
<dbReference type="SUPFAM" id="SSF55277">
    <property type="entry name" value="GYF domain"/>
    <property type="match status" value="1"/>
</dbReference>
<feature type="compositionally biased region" description="Basic residues" evidence="5">
    <location>
        <begin position="59"/>
        <end position="68"/>
    </location>
</feature>
<dbReference type="SUPFAM" id="SSF159042">
    <property type="entry name" value="Plus3-like"/>
    <property type="match status" value="1"/>
</dbReference>
<feature type="region of interest" description="Disordered" evidence="5">
    <location>
        <begin position="2371"/>
        <end position="2471"/>
    </location>
</feature>
<dbReference type="InterPro" id="IPR036128">
    <property type="entry name" value="Plus3-like_sf"/>
</dbReference>
<feature type="compositionally biased region" description="Polar residues" evidence="5">
    <location>
        <begin position="1997"/>
        <end position="2013"/>
    </location>
</feature>
<dbReference type="Gene3D" id="3.30.1490.40">
    <property type="match status" value="1"/>
</dbReference>
<dbReference type="Pfam" id="PF25980">
    <property type="entry name" value="NERD_plant"/>
    <property type="match status" value="1"/>
</dbReference>
<feature type="compositionally biased region" description="Low complexity" evidence="5">
    <location>
        <begin position="1"/>
        <end position="12"/>
    </location>
</feature>
<feature type="domain" description="DM2" evidence="8">
    <location>
        <begin position="353"/>
        <end position="436"/>
    </location>
</feature>
<feature type="region of interest" description="Disordered" evidence="5">
    <location>
        <begin position="248"/>
        <end position="295"/>
    </location>
</feature>
<dbReference type="InterPro" id="IPR001965">
    <property type="entry name" value="Znf_PHD"/>
</dbReference>
<dbReference type="Proteomes" id="UP000007305">
    <property type="component" value="Chromosome 1"/>
</dbReference>
<dbReference type="InterPro" id="IPR058668">
    <property type="entry name" value="NERD_dom"/>
</dbReference>
<feature type="compositionally biased region" description="Low complexity" evidence="5">
    <location>
        <begin position="2435"/>
        <end position="2447"/>
    </location>
</feature>
<feature type="domain" description="GYF" evidence="6">
    <location>
        <begin position="785"/>
        <end position="837"/>
    </location>
</feature>
<reference evidence="9" key="2">
    <citation type="submission" date="2019-07" db="EMBL/GenBank/DDBJ databases">
        <authorList>
            <person name="Seetharam A."/>
            <person name="Woodhouse M."/>
            <person name="Cannon E."/>
        </authorList>
    </citation>
    <scope>NUCLEOTIDE SEQUENCE [LARGE SCALE GENOMIC DNA]</scope>
    <source>
        <strain evidence="9">cv. B73</strain>
    </source>
</reference>
<feature type="region of interest" description="Disordered" evidence="5">
    <location>
        <begin position="1078"/>
        <end position="1116"/>
    </location>
</feature>
<dbReference type="InterPro" id="IPR013083">
    <property type="entry name" value="Znf_RING/FYVE/PHD"/>
</dbReference>
<feature type="compositionally biased region" description="Basic residues" evidence="5">
    <location>
        <begin position="278"/>
        <end position="295"/>
    </location>
</feature>
<dbReference type="FunFam" id="3.30.1490.40:FF:000003">
    <property type="entry name" value="Zinc finger CCCH domain-containing protein 19"/>
    <property type="match status" value="1"/>
</dbReference>
<dbReference type="CDD" id="cd15568">
    <property type="entry name" value="PHD5_NSD"/>
    <property type="match status" value="1"/>
</dbReference>
<dbReference type="PROSITE" id="PS50829">
    <property type="entry name" value="GYF"/>
    <property type="match status" value="1"/>
</dbReference>
<dbReference type="SUPFAM" id="SSF57903">
    <property type="entry name" value="FYVE/PHD zinc finger"/>
    <property type="match status" value="1"/>
</dbReference>
<dbReference type="FunFam" id="3.90.70.200:FF:000002">
    <property type="entry name" value="Zinc finger CCCH domain-containing protein 19"/>
    <property type="match status" value="1"/>
</dbReference>
<keyword evidence="2" id="KW-0863">Zinc-finger</keyword>
<keyword evidence="4" id="KW-0238">DNA-binding</keyword>
<dbReference type="Gene3D" id="1.10.245.10">
    <property type="entry name" value="SWIB/MDM2 domain"/>
    <property type="match status" value="1"/>
</dbReference>
<feature type="compositionally biased region" description="Polar residues" evidence="5">
    <location>
        <begin position="1412"/>
        <end position="1432"/>
    </location>
</feature>
<sequence length="2471" mass="271154">MEAAAPDGAAQASPPPAEADRPPEPRPPPLPAAGTHDPHFLSSIIGDAAPPPPPPPLGQKRKRGRPPKRKDGAAVAAGPVVPAPAPALARAARRRQDEEEVVCFICFDGGNLVVCDRRGCPKVYHPACIKRDEAFFQSRSKWNCGWHICSSCEKAVHYMCYTCTYSLCKVCIKQGKFFSVRGTKGFCDTCYGTILLIECKDESATKVDFDDILSWEYLFKLYWLDLKGKLSLTLEELTTAKNRWNVPSTSARKEKEESSDDLYDANNDDDAGSDCSSGKRRRTNSRKKGQKRRKVNRDCSILEKKVELPLRNTESIPVEVPNERVPYPVHTKVPNGRVPMPVDTKVPNEPVSLAANTKWASPELLEFIGHMRNGDQSFISQFDVQTLLLDYIKKNNLRDPQRKSQIICDSRLHFLFRKARVAHFEMLKLLEMHFLTNETSTVTNSSQVTINLNSAHVDTNGHNDTAAKVSPDKRRRIYRKMERDTQVNLEDYAAIDMHNINLIYMRRSLMEDLVDDVKFSDKIHGGFVRIKISDVCQKQDIYRLVKVIGTHKVPEKYSIGKKMTNVALEILNLNKKEIITMDTISNHDFTEEECKRLRQSMKCDLISRLKVGDILEKAKILQYVRVNDWFENEKQRLGHLRDRASETGRRKELREYVEKLQLLNDSEERTRRIIEILELHVDSHMDPNYESAEETDEKGTVGKSVNQTRPDTTISRRISRYLSTVQNHPKKVSDSSHLPKSLSTESAICGSGARSLENSTANRTMYGAGPLSSSVVTMTNDTEPEKVWHYKDPSGNVQGPFTLLQLSNWTSYFPRDLRVWLTFESEERSLLLTEVLSKQQKDFTQAASHTSSKATLVGTGHTRNNPSVDQTNAFSPVGHSVVSSSGIPVQYNKYSVPERESVYSPDDSLSLSTSSVPPKDAYTVNSQAHCQNKHSVFIQSPGSSYGHTDLNHDGIQGGCSGESNHHHSSRALWSPTVAHVSCGRGNVESHQNQHVSWSESQHESKNGSQGGFVKDLNSRQDLSKNLPAQRIGKDVSSPLFAWSPAESRTASSQQEGSCLSSTTNPSFLDELHSSIASAKPKSCAPATPIEDRGSSSPSDMLSHEERVPICSPQSAPLASASDMCKMEEIMNQQRTLVVDTSNASVNQSPESRAFPVSSPDNQDIDREFPSPVPRSENKDIAVDSSELAPASPENITTNLPVSDTCKMEEVVSQQQVIGAVVSNSSDNHSPQSKVSPVSSNNEDTKHKYPSSTPRPENKNPAVDSLLSTSAAPENLTTTSTHDSDTCKMEVVNQPKTFEADASNAPLHQLPHSHSFLVPSDNQDIECECPGPTPRSDSEEALMNNSATTASASDTSKMEEFVNQQKTLEADSSNAPLNQSPHSHIFSVPSDKQDIERECPGPTQRSDTKEPLMNNSVLTSGPSEIQTTASAASDTCKMEESVDQPKALEADASNAPLNHHPHSHIFRVSSDNQDNQCEHPSPNPKSDSKEPLVDNSVLTSVVPGMLATTSASDKCKMEEFANQQKALEVDASNASFNQPHIFAVSSDNQDMERERPSPTPRSECKESFMENSVLTSAVPEIARSSVSASDTCKMEFVNQQRPIEADASNASLNQPRIFAISSDNKDIERECPNPTPRSECKESLMENSVLTPATPEILARSSASASDTCKMEEFVKQQRPNEADASNASLNQPHIFTVSSDNKDIERECPSPTPRSECKESLMENSVLTSAAPERSSASASDTCKMEFVNQQRPIEADAPNASLNQCRTFAVSSDTKDIERECPSPTPRSECKESLMENSVLTSAAPEILARSSASASDTCKMEEFVNQQRLIEADASNASLNQPHIFAVSSDNKDIERECPSPTPRSECKESLMENSVLTSAAPEILVRSSASASDTCKMEEFVNQQRPIEVDASNASLNQPPRCHIFTASSNNQDIERECPSSTPRSDSKEPFVDNLVLTSAVPGNLLTSSAVASDTCKMEILNKKITLEADASNAPLNQPPLSSVFASSSGDDQDNVCGRPSPNPRPEGEQPLMGNSGLISTVPRNLTSTSASASDICKMEILNEKRTLEANPSNGLITQSPQPKVFLVPSPDILECEFSSETPRHEFKEPVADSSGLTSAAHENLGTKPHVHSPDAFVPPKSGALTGELGDTKSDFKGEETIQKEQYFGSESIAATRENLLIDPSSGVESIDVSDVLDSLMEERSGTSYMPGSIEDFLAEEEPQYSSPIALSPWGEPSYYQGDAVDSALWGTQDLINDMWSLLSPRPMLQPSSGIGTEGKETFDINEVAVTHVSSDYFQKGSMFGEENVNQANLSAAADWMLPEQVPSIPNGMSTSSVDESTIVLGSQPSTNQSLDWGGTTWSIGQNASVYSNEKAEPSSKSYWEEPRKQETAKSSVSISGQAIGNNKGLDPRDNAANRGSRLSHHHRGRYSQISESWLLSSSHSRSRSDRFGSGGSSRSTSKGQSRG</sequence>
<evidence type="ECO:0000259" key="7">
    <source>
        <dbReference type="PROSITE" id="PS51360"/>
    </source>
</evidence>
<feature type="region of interest" description="Disordered" evidence="5">
    <location>
        <begin position="1996"/>
        <end position="2046"/>
    </location>
</feature>
<dbReference type="PROSITE" id="PS01359">
    <property type="entry name" value="ZF_PHD_1"/>
    <property type="match status" value="1"/>
</dbReference>
<dbReference type="InterPro" id="IPR011011">
    <property type="entry name" value="Znf_FYVE_PHD"/>
</dbReference>
<dbReference type="Gene3D" id="3.90.70.200">
    <property type="entry name" value="Plus-3 domain"/>
    <property type="match status" value="1"/>
</dbReference>
<feature type="region of interest" description="Disordered" evidence="5">
    <location>
        <begin position="844"/>
        <end position="871"/>
    </location>
</feature>
<feature type="region of interest" description="Disordered" evidence="5">
    <location>
        <begin position="1143"/>
        <end position="1178"/>
    </location>
</feature>
<dbReference type="GO" id="GO:0003677">
    <property type="term" value="F:DNA binding"/>
    <property type="evidence" value="ECO:0007669"/>
    <property type="project" value="UniProtKB-KW"/>
</dbReference>
<dbReference type="SMART" id="SM00151">
    <property type="entry name" value="SWIB"/>
    <property type="match status" value="1"/>
</dbReference>
<feature type="domain" description="Plus3" evidence="7">
    <location>
        <begin position="494"/>
        <end position="626"/>
    </location>
</feature>
<evidence type="ECO:0007829" key="11">
    <source>
        <dbReference type="PeptideAtlas" id="A0A804LC78"/>
    </source>
</evidence>
<protein>
    <recommendedName>
        <fullName evidence="12">Zinc finger CCCH domain-containing protein 19</fullName>
    </recommendedName>
</protein>
<keyword evidence="11" id="KW-1267">Proteomics identification</keyword>
<feature type="region of interest" description="Disordered" evidence="5">
    <location>
        <begin position="1306"/>
        <end position="1359"/>
    </location>
</feature>
<dbReference type="SMART" id="SM00719">
    <property type="entry name" value="Plus3"/>
    <property type="match status" value="1"/>
</dbReference>
<dbReference type="Pfam" id="PF02213">
    <property type="entry name" value="GYF"/>
    <property type="match status" value="1"/>
</dbReference>
<dbReference type="PANTHER" id="PTHR46695">
    <property type="entry name" value="ZINC FINGER CCCH DOMAIN-CONTAINING PROTEIN 44-RELATED"/>
    <property type="match status" value="1"/>
</dbReference>
<feature type="compositionally biased region" description="Low complexity" evidence="5">
    <location>
        <begin position="1729"/>
        <end position="1738"/>
    </location>
</feature>
<feature type="region of interest" description="Disordered" evidence="5">
    <location>
        <begin position="1371"/>
        <end position="1491"/>
    </location>
</feature>
<dbReference type="PROSITE" id="PS51360">
    <property type="entry name" value="PLUS3"/>
    <property type="match status" value="1"/>
</dbReference>
<feature type="compositionally biased region" description="Acidic residues" evidence="5">
    <location>
        <begin position="257"/>
        <end position="272"/>
    </location>
</feature>
<dbReference type="SMART" id="SM00444">
    <property type="entry name" value="GYF"/>
    <property type="match status" value="1"/>
</dbReference>
<proteinExistence type="evidence at protein level"/>
<feature type="compositionally biased region" description="Low complexity" evidence="5">
    <location>
        <begin position="1345"/>
        <end position="1354"/>
    </location>
</feature>
<dbReference type="PROSITE" id="PS51925">
    <property type="entry name" value="SWIB_MDM2"/>
    <property type="match status" value="1"/>
</dbReference>
<dbReference type="SUPFAM" id="SSF47592">
    <property type="entry name" value="SWIB/MDM2 domain"/>
    <property type="match status" value="1"/>
</dbReference>
<dbReference type="Gene3D" id="3.30.40.10">
    <property type="entry name" value="Zinc/RING finger domain, C3HC4 (zinc finger)"/>
    <property type="match status" value="1"/>
</dbReference>
<dbReference type="InterPro" id="IPR035445">
    <property type="entry name" value="GYF-like_dom_sf"/>
</dbReference>
<dbReference type="InterPro" id="IPR019786">
    <property type="entry name" value="Zinc_finger_PHD-type_CS"/>
</dbReference>
<reference evidence="10" key="1">
    <citation type="submission" date="2015-12" db="EMBL/GenBank/DDBJ databases">
        <title>Update maize B73 reference genome by single molecule sequencing technologies.</title>
        <authorList>
            <consortium name="Maize Genome Sequencing Project"/>
            <person name="Ware D."/>
        </authorList>
    </citation>
    <scope>NUCLEOTIDE SEQUENCE [LARGE SCALE GENOMIC DNA]</scope>
    <source>
        <strain evidence="10">cv. B73</strain>
    </source>
</reference>
<keyword evidence="10" id="KW-1185">Reference proteome</keyword>
<evidence type="ECO:0000256" key="2">
    <source>
        <dbReference type="ARBA" id="ARBA00022771"/>
    </source>
</evidence>
<dbReference type="CDD" id="cd10567">
    <property type="entry name" value="SWIB-MDM2_like"/>
    <property type="match status" value="1"/>
</dbReference>